<gene>
    <name evidence="2" type="ORF">DIZ79_00795</name>
</gene>
<evidence type="ECO:0000313" key="3">
    <source>
        <dbReference type="Proteomes" id="UP000255508"/>
    </source>
</evidence>
<protein>
    <recommendedName>
        <fullName evidence="4">Gamma-glutamyltransferase</fullName>
    </recommendedName>
</protein>
<proteinExistence type="inferred from homology"/>
<comment type="similarity">
    <text evidence="1">Belongs to the gamma-glutamyltransferase family.</text>
</comment>
<dbReference type="PRINTS" id="PR01210">
    <property type="entry name" value="GGTRANSPTASE"/>
</dbReference>
<sequence length="275" mass="29734">MASKNSLFIPGTKRNVRKKKTTGGVVAAGHQETANAALQILQEGGNAFDAAIAAMFTACVAEPVLASLGGGGFLTARPVNADPLVYDFFAHTPSRKQPEAATNLHPIVADFGNASQTFHIGMGSIATPGFIKGVLAIHRERCSMPLKLLAMPAINAAIRGVRINPFQHLISGIVQPILRSSNAAFQLHSSTISSDQLAQVGETRKQPEMAAFFEHLCREGEALFYLGEAGQQLTDTCRESGGHLRPHDLKQYQAVKRKPLERRYRQARILTDVVQ</sequence>
<evidence type="ECO:0000313" key="2">
    <source>
        <dbReference type="EMBL" id="RDH93416.1"/>
    </source>
</evidence>
<comment type="caution">
    <text evidence="2">The sequence shown here is derived from an EMBL/GenBank/DDBJ whole genome shotgun (WGS) entry which is preliminary data.</text>
</comment>
<dbReference type="PANTHER" id="PTHR43199:SF1">
    <property type="entry name" value="GLUTATHIONE HYDROLASE PROENZYME"/>
    <property type="match status" value="1"/>
</dbReference>
<reference evidence="2 3" key="1">
    <citation type="journal article" date="2018" name="ISME J.">
        <title>Endosymbiont genomes yield clues of tubeworm success.</title>
        <authorList>
            <person name="Li Y."/>
            <person name="Liles M.R."/>
            <person name="Halanych K.M."/>
        </authorList>
    </citation>
    <scope>NUCLEOTIDE SEQUENCE [LARGE SCALE GENOMIC DNA]</scope>
    <source>
        <strain evidence="2">A1422</strain>
    </source>
</reference>
<dbReference type="InterPro" id="IPR051792">
    <property type="entry name" value="GGT_bact"/>
</dbReference>
<dbReference type="EMBL" id="QFXD01000010">
    <property type="protein sequence ID" value="RDH93416.1"/>
    <property type="molecule type" value="Genomic_DNA"/>
</dbReference>
<dbReference type="Proteomes" id="UP000255508">
    <property type="component" value="Unassembled WGS sequence"/>
</dbReference>
<dbReference type="Pfam" id="PF01019">
    <property type="entry name" value="G_glu_transpept"/>
    <property type="match status" value="1"/>
</dbReference>
<organism evidence="2 3">
    <name type="scientific">endosymbiont of Lamellibrachia luymesi</name>
    <dbReference type="NCBI Taxonomy" id="2200907"/>
    <lineage>
        <taxon>Bacteria</taxon>
        <taxon>Pseudomonadati</taxon>
        <taxon>Pseudomonadota</taxon>
        <taxon>Gammaproteobacteria</taxon>
        <taxon>sulfur-oxidizing symbionts</taxon>
    </lineage>
</organism>
<evidence type="ECO:0000256" key="1">
    <source>
        <dbReference type="ARBA" id="ARBA00009381"/>
    </source>
</evidence>
<dbReference type="PANTHER" id="PTHR43199">
    <property type="entry name" value="GLUTATHIONE HYDROLASE"/>
    <property type="match status" value="1"/>
</dbReference>
<dbReference type="SUPFAM" id="SSF56235">
    <property type="entry name" value="N-terminal nucleophile aminohydrolases (Ntn hydrolases)"/>
    <property type="match status" value="1"/>
</dbReference>
<dbReference type="InterPro" id="IPR029055">
    <property type="entry name" value="Ntn_hydrolases_N"/>
</dbReference>
<accession>A0A370E184</accession>
<dbReference type="AlphaFoldDB" id="A0A370E184"/>
<evidence type="ECO:0008006" key="4">
    <source>
        <dbReference type="Google" id="ProtNLM"/>
    </source>
</evidence>
<name>A0A370E184_9GAMM</name>